<dbReference type="InterPro" id="IPR038635">
    <property type="entry name" value="CCR4-NOT_su2/3/5_C_sf"/>
</dbReference>
<gene>
    <name evidence="2" type="ORF">VitviT2T_013889</name>
</gene>
<protein>
    <submittedName>
        <fullName evidence="2">Uncharacterized protein</fullName>
    </submittedName>
</protein>
<feature type="region of interest" description="Disordered" evidence="1">
    <location>
        <begin position="1"/>
        <end position="57"/>
    </location>
</feature>
<reference evidence="2 3" key="1">
    <citation type="journal article" date="2023" name="Hortic Res">
        <title>The complete reference genome for grapevine (Vitis vinifera L.) genetics and breeding.</title>
        <authorList>
            <person name="Shi X."/>
            <person name="Cao S."/>
            <person name="Wang X."/>
            <person name="Huang S."/>
            <person name="Wang Y."/>
            <person name="Liu Z."/>
            <person name="Liu W."/>
            <person name="Leng X."/>
            <person name="Peng Y."/>
            <person name="Wang N."/>
            <person name="Wang Y."/>
            <person name="Ma Z."/>
            <person name="Xu X."/>
            <person name="Zhang F."/>
            <person name="Xue H."/>
            <person name="Zhong H."/>
            <person name="Wang Y."/>
            <person name="Zhang K."/>
            <person name="Velt A."/>
            <person name="Avia K."/>
            <person name="Holtgrawe D."/>
            <person name="Grimplet J."/>
            <person name="Matus J.T."/>
            <person name="Ware D."/>
            <person name="Wu X."/>
            <person name="Wang H."/>
            <person name="Liu C."/>
            <person name="Fang Y."/>
            <person name="Rustenholz C."/>
            <person name="Cheng Z."/>
            <person name="Xiao H."/>
            <person name="Zhou Y."/>
        </authorList>
    </citation>
    <scope>NUCLEOTIDE SEQUENCE [LARGE SCALE GENOMIC DNA]</scope>
    <source>
        <strain evidence="3">cv. Pinot noir / PN40024</strain>
        <tissue evidence="2">Leaf</tissue>
    </source>
</reference>
<dbReference type="Gene3D" id="2.30.30.1020">
    <property type="entry name" value="CCR4-NOT complex subunit 2/3/5, C-terminal domain"/>
    <property type="match status" value="1"/>
</dbReference>
<keyword evidence="3" id="KW-1185">Reference proteome</keyword>
<feature type="compositionally biased region" description="Basic and acidic residues" evidence="1">
    <location>
        <begin position="35"/>
        <end position="52"/>
    </location>
</feature>
<proteinExistence type="predicted"/>
<feature type="compositionally biased region" description="Polar residues" evidence="1">
    <location>
        <begin position="10"/>
        <end position="26"/>
    </location>
</feature>
<sequence>MQGKDGVSARTPSVSVSPQSDNNFTSRDFGAKSYDLPRCDIRAGPHGDKDLKPPSSEPVIDEFGLRGLLKVIRMNNPDLTSFALGMDLTTWGLNLNASDDLHKSMPREEALLYAAHELHARGCLTLPANGAHQTRVLHEAIDVAGQIIPWNFLLLTCHPYHEVHGRSATQRVRYGILSFCYETEVAVFGAQPWFIHL</sequence>
<organism evidence="2 3">
    <name type="scientific">Vitis vinifera</name>
    <name type="common">Grape</name>
    <dbReference type="NCBI Taxonomy" id="29760"/>
    <lineage>
        <taxon>Eukaryota</taxon>
        <taxon>Viridiplantae</taxon>
        <taxon>Streptophyta</taxon>
        <taxon>Embryophyta</taxon>
        <taxon>Tracheophyta</taxon>
        <taxon>Spermatophyta</taxon>
        <taxon>Magnoliopsida</taxon>
        <taxon>eudicotyledons</taxon>
        <taxon>Gunneridae</taxon>
        <taxon>Pentapetalae</taxon>
        <taxon>rosids</taxon>
        <taxon>Vitales</taxon>
        <taxon>Vitaceae</taxon>
        <taxon>Viteae</taxon>
        <taxon>Vitis</taxon>
    </lineage>
</organism>
<evidence type="ECO:0000313" key="2">
    <source>
        <dbReference type="EMBL" id="WJZ95096.1"/>
    </source>
</evidence>
<accession>A0ABY9CKR4</accession>
<dbReference type="Proteomes" id="UP001227230">
    <property type="component" value="Chromosome 9"/>
</dbReference>
<name>A0ABY9CKR4_VITVI</name>
<evidence type="ECO:0000313" key="3">
    <source>
        <dbReference type="Proteomes" id="UP001227230"/>
    </source>
</evidence>
<evidence type="ECO:0000256" key="1">
    <source>
        <dbReference type="SAM" id="MobiDB-lite"/>
    </source>
</evidence>
<dbReference type="EMBL" id="CP126656">
    <property type="protein sequence ID" value="WJZ95096.1"/>
    <property type="molecule type" value="Genomic_DNA"/>
</dbReference>